<dbReference type="WBParaSite" id="HCON_00179430-00003">
    <property type="protein sequence ID" value="HCON_00179430-00003"/>
    <property type="gene ID" value="HCON_00179430"/>
</dbReference>
<proteinExistence type="inferred from homology"/>
<keyword evidence="1" id="KW-0548">Nucleotidyltransferase</keyword>
<keyword evidence="3" id="KW-1185">Reference proteome</keyword>
<evidence type="ECO:0000259" key="2">
    <source>
        <dbReference type="Pfam" id="PF05183"/>
    </source>
</evidence>
<dbReference type="PANTHER" id="PTHR23079">
    <property type="entry name" value="RNA-DEPENDENT RNA POLYMERASE"/>
    <property type="match status" value="1"/>
</dbReference>
<protein>
    <recommendedName>
        <fullName evidence="1">RNA-dependent RNA polymerase</fullName>
        <ecNumber evidence="1">2.7.7.48</ecNumber>
    </recommendedName>
</protein>
<evidence type="ECO:0000313" key="4">
    <source>
        <dbReference type="WBParaSite" id="HCON_00179430-00003"/>
    </source>
</evidence>
<comment type="similarity">
    <text evidence="1">Belongs to the RdRP family.</text>
</comment>
<sequence>VMVTPLRTLFMAPEVMMTNRVVRRFGEENALRCVFRDDSGARLIVKDFVQGPCCDQQSSIVANIVQRTLSHGVEINNRHYHFLAWSNSQPTVQILQEVCCVEDDVDGGSGHPETREPYCFSDGCGRVASSLARRIALALQLDVVPSCYQVRFKGFKGVLAVDPSLDSSQKCPKIVFRDDEKKNSDLLKTRGFGKELRTDMHTREDDATLIYFHSRVT</sequence>
<dbReference type="AlphaFoldDB" id="A0A7I4Z5G9"/>
<dbReference type="GO" id="GO:0003968">
    <property type="term" value="F:RNA-directed RNA polymerase activity"/>
    <property type="evidence" value="ECO:0007669"/>
    <property type="project" value="UniProtKB-KW"/>
</dbReference>
<dbReference type="OrthoDB" id="6513042at2759"/>
<feature type="domain" description="RDRP core" evidence="2">
    <location>
        <begin position="3"/>
        <end position="89"/>
    </location>
</feature>
<keyword evidence="1" id="KW-0694">RNA-binding</keyword>
<dbReference type="GO" id="GO:0003723">
    <property type="term" value="F:RNA binding"/>
    <property type="evidence" value="ECO:0007669"/>
    <property type="project" value="UniProtKB-KW"/>
</dbReference>
<keyword evidence="1" id="KW-0808">Transferase</keyword>
<dbReference type="GO" id="GO:0030422">
    <property type="term" value="P:siRNA processing"/>
    <property type="evidence" value="ECO:0007669"/>
    <property type="project" value="TreeGrafter"/>
</dbReference>
<organism evidence="3 4">
    <name type="scientific">Haemonchus contortus</name>
    <name type="common">Barber pole worm</name>
    <dbReference type="NCBI Taxonomy" id="6289"/>
    <lineage>
        <taxon>Eukaryota</taxon>
        <taxon>Metazoa</taxon>
        <taxon>Ecdysozoa</taxon>
        <taxon>Nematoda</taxon>
        <taxon>Chromadorea</taxon>
        <taxon>Rhabditida</taxon>
        <taxon>Rhabditina</taxon>
        <taxon>Rhabditomorpha</taxon>
        <taxon>Strongyloidea</taxon>
        <taxon>Trichostrongylidae</taxon>
        <taxon>Haemonchus</taxon>
    </lineage>
</organism>
<feature type="domain" description="RDRP core" evidence="2">
    <location>
        <begin position="104"/>
        <end position="182"/>
    </location>
</feature>
<evidence type="ECO:0000256" key="1">
    <source>
        <dbReference type="RuleBase" id="RU363098"/>
    </source>
</evidence>
<dbReference type="PANTHER" id="PTHR23079:SF55">
    <property type="entry name" value="RNA-DIRECTED RNA POLYMERASE"/>
    <property type="match status" value="1"/>
</dbReference>
<dbReference type="GO" id="GO:0031380">
    <property type="term" value="C:nuclear RNA-directed RNA polymerase complex"/>
    <property type="evidence" value="ECO:0007669"/>
    <property type="project" value="TreeGrafter"/>
</dbReference>
<dbReference type="Proteomes" id="UP000025227">
    <property type="component" value="Unplaced"/>
</dbReference>
<dbReference type="InterPro" id="IPR007855">
    <property type="entry name" value="RDRP"/>
</dbReference>
<evidence type="ECO:0000313" key="3">
    <source>
        <dbReference type="Proteomes" id="UP000025227"/>
    </source>
</evidence>
<reference evidence="4" key="1">
    <citation type="submission" date="2020-12" db="UniProtKB">
        <authorList>
            <consortium name="WormBaseParasite"/>
        </authorList>
    </citation>
    <scope>IDENTIFICATION</scope>
    <source>
        <strain evidence="4">MHco3</strain>
    </source>
</reference>
<dbReference type="InterPro" id="IPR057596">
    <property type="entry name" value="RDRP_core"/>
</dbReference>
<name>A0A7I4Z5G9_HAECO</name>
<dbReference type="EC" id="2.7.7.48" evidence="1"/>
<dbReference type="Pfam" id="PF05183">
    <property type="entry name" value="RdRP"/>
    <property type="match status" value="2"/>
</dbReference>
<accession>A0A7I4Z5G9</accession>
<keyword evidence="1" id="KW-0696">RNA-directed RNA polymerase</keyword>
<comment type="catalytic activity">
    <reaction evidence="1">
        <text>RNA(n) + a ribonucleoside 5'-triphosphate = RNA(n+1) + diphosphate</text>
        <dbReference type="Rhea" id="RHEA:21248"/>
        <dbReference type="Rhea" id="RHEA-COMP:14527"/>
        <dbReference type="Rhea" id="RHEA-COMP:17342"/>
        <dbReference type="ChEBI" id="CHEBI:33019"/>
        <dbReference type="ChEBI" id="CHEBI:61557"/>
        <dbReference type="ChEBI" id="CHEBI:140395"/>
        <dbReference type="EC" id="2.7.7.48"/>
    </reaction>
</comment>